<evidence type="ECO:0000313" key="2">
    <source>
        <dbReference type="Proteomes" id="UP000054248"/>
    </source>
</evidence>
<evidence type="ECO:0000313" key="1">
    <source>
        <dbReference type="EMBL" id="KIO15831.1"/>
    </source>
</evidence>
<keyword evidence="2" id="KW-1185">Reference proteome</keyword>
<organism evidence="1 2">
    <name type="scientific">Tulasnella calospora MUT 4182</name>
    <dbReference type="NCBI Taxonomy" id="1051891"/>
    <lineage>
        <taxon>Eukaryota</taxon>
        <taxon>Fungi</taxon>
        <taxon>Dikarya</taxon>
        <taxon>Basidiomycota</taxon>
        <taxon>Agaricomycotina</taxon>
        <taxon>Agaricomycetes</taxon>
        <taxon>Cantharellales</taxon>
        <taxon>Tulasnellaceae</taxon>
        <taxon>Tulasnella</taxon>
    </lineage>
</organism>
<reference evidence="2" key="2">
    <citation type="submission" date="2015-01" db="EMBL/GenBank/DDBJ databases">
        <title>Evolutionary Origins and Diversification of the Mycorrhizal Mutualists.</title>
        <authorList>
            <consortium name="DOE Joint Genome Institute"/>
            <consortium name="Mycorrhizal Genomics Consortium"/>
            <person name="Kohler A."/>
            <person name="Kuo A."/>
            <person name="Nagy L.G."/>
            <person name="Floudas D."/>
            <person name="Copeland A."/>
            <person name="Barry K.W."/>
            <person name="Cichocki N."/>
            <person name="Veneault-Fourrey C."/>
            <person name="LaButti K."/>
            <person name="Lindquist E.A."/>
            <person name="Lipzen A."/>
            <person name="Lundell T."/>
            <person name="Morin E."/>
            <person name="Murat C."/>
            <person name="Riley R."/>
            <person name="Ohm R."/>
            <person name="Sun H."/>
            <person name="Tunlid A."/>
            <person name="Henrissat B."/>
            <person name="Grigoriev I.V."/>
            <person name="Hibbett D.S."/>
            <person name="Martin F."/>
        </authorList>
    </citation>
    <scope>NUCLEOTIDE SEQUENCE [LARGE SCALE GENOMIC DNA]</scope>
    <source>
        <strain evidence="2">MUT 4182</strain>
    </source>
</reference>
<reference evidence="1 2" key="1">
    <citation type="submission" date="2014-04" db="EMBL/GenBank/DDBJ databases">
        <authorList>
            <consortium name="DOE Joint Genome Institute"/>
            <person name="Kuo A."/>
            <person name="Girlanda M."/>
            <person name="Perotto S."/>
            <person name="Kohler A."/>
            <person name="Nagy L.G."/>
            <person name="Floudas D."/>
            <person name="Copeland A."/>
            <person name="Barry K.W."/>
            <person name="Cichocki N."/>
            <person name="Veneault-Fourrey C."/>
            <person name="LaButti K."/>
            <person name="Lindquist E.A."/>
            <person name="Lipzen A."/>
            <person name="Lundell T."/>
            <person name="Morin E."/>
            <person name="Murat C."/>
            <person name="Sun H."/>
            <person name="Tunlid A."/>
            <person name="Henrissat B."/>
            <person name="Grigoriev I.V."/>
            <person name="Hibbett D.S."/>
            <person name="Martin F."/>
            <person name="Nordberg H.P."/>
            <person name="Cantor M.N."/>
            <person name="Hua S.X."/>
        </authorList>
    </citation>
    <scope>NUCLEOTIDE SEQUENCE [LARGE SCALE GENOMIC DNA]</scope>
    <source>
        <strain evidence="1 2">MUT 4182</strain>
    </source>
</reference>
<protein>
    <recommendedName>
        <fullName evidence="3">F-box domain-containing protein</fullName>
    </recommendedName>
</protein>
<name>A0A0C3Q0H5_9AGAM</name>
<dbReference type="HOGENOM" id="CLU_041590_0_0_1"/>
<proteinExistence type="predicted"/>
<accession>A0A0C3Q0H5</accession>
<dbReference type="EMBL" id="KN823795">
    <property type="protein sequence ID" value="KIO15831.1"/>
    <property type="molecule type" value="Genomic_DNA"/>
</dbReference>
<dbReference type="AlphaFoldDB" id="A0A0C3Q0H5"/>
<sequence>MSLDIEYSVKQHHLIHKKEDFLRTICPHVQRWRRAAIVLSGADRDLLQGYYYGGVLTLFEGVTLPCLRALTVRRVPLMWAGEQFPNLQKLEIYTNEGNALSLQRVLSALRTIPNLEEFTYGGVLSRVPDGTISRGFILLPAMKCLELNTPESSGALEILRCIRAPACLKVWLQATVGDVEDLERWAQMYDALIQFSPLIMTMTNKGERGRIKMHPEDVRFSISTVEFDLSHPTQIIQVAKWMVQNLVNEATDIALLIEDQEFTAEQLEFLIPATLHRRVSKLSIGDRFGEIDPSGAILQYLSNPKLGSDGQVRWPLPHLKEIAIISGRQSPDLGGILCMLRARAAAVDSLEAGEPSRVMELHLCYKTIDSEGLNIISKIDEFMGEYAGKLVIVIL</sequence>
<dbReference type="STRING" id="1051891.A0A0C3Q0H5"/>
<evidence type="ECO:0008006" key="3">
    <source>
        <dbReference type="Google" id="ProtNLM"/>
    </source>
</evidence>
<dbReference type="OrthoDB" id="2269034at2759"/>
<dbReference type="Proteomes" id="UP000054248">
    <property type="component" value="Unassembled WGS sequence"/>
</dbReference>
<gene>
    <name evidence="1" type="ORF">M407DRAFT_34564</name>
</gene>